<name>A0A0A9E631_ARUDO</name>
<organism evidence="1">
    <name type="scientific">Arundo donax</name>
    <name type="common">Giant reed</name>
    <name type="synonym">Donax arundinaceus</name>
    <dbReference type="NCBI Taxonomy" id="35708"/>
    <lineage>
        <taxon>Eukaryota</taxon>
        <taxon>Viridiplantae</taxon>
        <taxon>Streptophyta</taxon>
        <taxon>Embryophyta</taxon>
        <taxon>Tracheophyta</taxon>
        <taxon>Spermatophyta</taxon>
        <taxon>Magnoliopsida</taxon>
        <taxon>Liliopsida</taxon>
        <taxon>Poales</taxon>
        <taxon>Poaceae</taxon>
        <taxon>PACMAD clade</taxon>
        <taxon>Arundinoideae</taxon>
        <taxon>Arundineae</taxon>
        <taxon>Arundo</taxon>
    </lineage>
</organism>
<dbReference type="AlphaFoldDB" id="A0A0A9E631"/>
<sequence>MMKRNFSSSCCCQALLCTYSTSYEKQKALGSFVTYKCERRLHKPRPSLVNENVFFIVPTKLQKC</sequence>
<protein>
    <submittedName>
        <fullName evidence="1">Uncharacterized protein</fullName>
    </submittedName>
</protein>
<proteinExistence type="predicted"/>
<reference evidence="1" key="1">
    <citation type="submission" date="2014-09" db="EMBL/GenBank/DDBJ databases">
        <authorList>
            <person name="Magalhaes I.L.F."/>
            <person name="Oliveira U."/>
            <person name="Santos F.R."/>
            <person name="Vidigal T.H.D.A."/>
            <person name="Brescovit A.D."/>
            <person name="Santos A.J."/>
        </authorList>
    </citation>
    <scope>NUCLEOTIDE SEQUENCE</scope>
    <source>
        <tissue evidence="1">Shoot tissue taken approximately 20 cm above the soil surface</tissue>
    </source>
</reference>
<reference evidence="1" key="2">
    <citation type="journal article" date="2015" name="Data Brief">
        <title>Shoot transcriptome of the giant reed, Arundo donax.</title>
        <authorList>
            <person name="Barrero R.A."/>
            <person name="Guerrero F.D."/>
            <person name="Moolhuijzen P."/>
            <person name="Goolsby J.A."/>
            <person name="Tidwell J."/>
            <person name="Bellgard S.E."/>
            <person name="Bellgard M.I."/>
        </authorList>
    </citation>
    <scope>NUCLEOTIDE SEQUENCE</scope>
    <source>
        <tissue evidence="1">Shoot tissue taken approximately 20 cm above the soil surface</tissue>
    </source>
</reference>
<evidence type="ECO:0000313" key="1">
    <source>
        <dbReference type="EMBL" id="JAD91437.1"/>
    </source>
</evidence>
<dbReference type="EMBL" id="GBRH01206458">
    <property type="protein sequence ID" value="JAD91437.1"/>
    <property type="molecule type" value="Transcribed_RNA"/>
</dbReference>
<accession>A0A0A9E631</accession>